<dbReference type="AlphaFoldDB" id="A0AAV7LQQ2"/>
<organism evidence="2 3">
    <name type="scientific">Pleurodeles waltl</name>
    <name type="common">Iberian ribbed newt</name>
    <dbReference type="NCBI Taxonomy" id="8319"/>
    <lineage>
        <taxon>Eukaryota</taxon>
        <taxon>Metazoa</taxon>
        <taxon>Chordata</taxon>
        <taxon>Craniata</taxon>
        <taxon>Vertebrata</taxon>
        <taxon>Euteleostomi</taxon>
        <taxon>Amphibia</taxon>
        <taxon>Batrachia</taxon>
        <taxon>Caudata</taxon>
        <taxon>Salamandroidea</taxon>
        <taxon>Salamandridae</taxon>
        <taxon>Pleurodelinae</taxon>
        <taxon>Pleurodeles</taxon>
    </lineage>
</organism>
<feature type="region of interest" description="Disordered" evidence="1">
    <location>
        <begin position="66"/>
        <end position="92"/>
    </location>
</feature>
<gene>
    <name evidence="2" type="ORF">NDU88_006980</name>
</gene>
<dbReference type="Proteomes" id="UP001066276">
    <property type="component" value="Chromosome 11"/>
</dbReference>
<keyword evidence="3" id="KW-1185">Reference proteome</keyword>
<feature type="compositionally biased region" description="Basic residues" evidence="1">
    <location>
        <begin position="67"/>
        <end position="77"/>
    </location>
</feature>
<dbReference type="EMBL" id="JANPWB010000015">
    <property type="protein sequence ID" value="KAJ1093891.1"/>
    <property type="molecule type" value="Genomic_DNA"/>
</dbReference>
<reference evidence="2" key="1">
    <citation type="journal article" date="2022" name="bioRxiv">
        <title>Sequencing and chromosome-scale assembly of the giantPleurodeles waltlgenome.</title>
        <authorList>
            <person name="Brown T."/>
            <person name="Elewa A."/>
            <person name="Iarovenko S."/>
            <person name="Subramanian E."/>
            <person name="Araus A.J."/>
            <person name="Petzold A."/>
            <person name="Susuki M."/>
            <person name="Suzuki K.-i.T."/>
            <person name="Hayashi T."/>
            <person name="Toyoda A."/>
            <person name="Oliveira C."/>
            <person name="Osipova E."/>
            <person name="Leigh N.D."/>
            <person name="Simon A."/>
            <person name="Yun M.H."/>
        </authorList>
    </citation>
    <scope>NUCLEOTIDE SEQUENCE</scope>
    <source>
        <strain evidence="2">20211129_DDA</strain>
        <tissue evidence="2">Liver</tissue>
    </source>
</reference>
<protein>
    <submittedName>
        <fullName evidence="2">Uncharacterized protein</fullName>
    </submittedName>
</protein>
<sequence>MWTRHGQRDTLRVLARTARYPSNRDAVNVTSVTTRGVRRNVASTVVLRSRQRSRSKTTNAAVLHASRVVRSRQRSRSKATANGRIKSLVQYP</sequence>
<evidence type="ECO:0000313" key="2">
    <source>
        <dbReference type="EMBL" id="KAJ1093891.1"/>
    </source>
</evidence>
<name>A0AAV7LQQ2_PLEWA</name>
<comment type="caution">
    <text evidence="2">The sequence shown here is derived from an EMBL/GenBank/DDBJ whole genome shotgun (WGS) entry which is preliminary data.</text>
</comment>
<proteinExistence type="predicted"/>
<evidence type="ECO:0000313" key="3">
    <source>
        <dbReference type="Proteomes" id="UP001066276"/>
    </source>
</evidence>
<accession>A0AAV7LQQ2</accession>
<evidence type="ECO:0000256" key="1">
    <source>
        <dbReference type="SAM" id="MobiDB-lite"/>
    </source>
</evidence>